<name>D2V8B3_NAEGR</name>
<dbReference type="PROSITE" id="PS51186">
    <property type="entry name" value="GNAT"/>
    <property type="match status" value="1"/>
</dbReference>
<feature type="domain" description="N-acetyltransferase" evidence="1">
    <location>
        <begin position="1"/>
        <end position="135"/>
    </location>
</feature>
<dbReference type="KEGG" id="ngr:NAEGRDRAFT_31870"/>
<gene>
    <name evidence="2" type="ORF">NAEGRDRAFT_31870</name>
</gene>
<keyword evidence="3" id="KW-1185">Reference proteome</keyword>
<organism evidence="3">
    <name type="scientific">Naegleria gruberi</name>
    <name type="common">Amoeba</name>
    <dbReference type="NCBI Taxonomy" id="5762"/>
    <lineage>
        <taxon>Eukaryota</taxon>
        <taxon>Discoba</taxon>
        <taxon>Heterolobosea</taxon>
        <taxon>Tetramitia</taxon>
        <taxon>Eutetramitia</taxon>
        <taxon>Vahlkampfiidae</taxon>
        <taxon>Naegleria</taxon>
    </lineage>
</organism>
<sequence>MFIDGSNSRYLIGDERTVLTSGIWYKNQLAGVIAVQNFDKSNCNCEIGYWIGEEFQGKGIATRSVQCFCKELFQKLDNSPIKSPLNKITFRVAEDNLKSIKICERIGCVKEGLLRQDEFYHGKFHNVLLYSILKSEMN</sequence>
<dbReference type="SUPFAM" id="SSF55729">
    <property type="entry name" value="Acyl-CoA N-acyltransferases (Nat)"/>
    <property type="match status" value="1"/>
</dbReference>
<dbReference type="InterPro" id="IPR000182">
    <property type="entry name" value="GNAT_dom"/>
</dbReference>
<accession>D2V8B3</accession>
<dbReference type="EMBL" id="GG738856">
    <property type="protein sequence ID" value="EFC47149.1"/>
    <property type="molecule type" value="Genomic_DNA"/>
</dbReference>
<dbReference type="OrthoDB" id="9995487at2759"/>
<dbReference type="VEuPathDB" id="AmoebaDB:NAEGRDRAFT_31870"/>
<evidence type="ECO:0000259" key="1">
    <source>
        <dbReference type="PROSITE" id="PS51186"/>
    </source>
</evidence>
<dbReference type="InterPro" id="IPR016181">
    <property type="entry name" value="Acyl_CoA_acyltransferase"/>
</dbReference>
<evidence type="ECO:0000313" key="3">
    <source>
        <dbReference type="Proteomes" id="UP000006671"/>
    </source>
</evidence>
<dbReference type="GO" id="GO:0008999">
    <property type="term" value="F:protein-N-terminal-alanine acetyltransferase activity"/>
    <property type="evidence" value="ECO:0007669"/>
    <property type="project" value="TreeGrafter"/>
</dbReference>
<dbReference type="AlphaFoldDB" id="D2V8B3"/>
<dbReference type="InterPro" id="IPR051908">
    <property type="entry name" value="Ribosomal_N-acetyltransferase"/>
</dbReference>
<dbReference type="GO" id="GO:1990189">
    <property type="term" value="F:protein N-terminal-serine acetyltransferase activity"/>
    <property type="evidence" value="ECO:0007669"/>
    <property type="project" value="TreeGrafter"/>
</dbReference>
<dbReference type="InParanoid" id="D2V8B3"/>
<dbReference type="PANTHER" id="PTHR43441:SF12">
    <property type="entry name" value="RIBOSOMAL N-ACETYLTRANSFERASE YDAF-RELATED"/>
    <property type="match status" value="1"/>
</dbReference>
<protein>
    <submittedName>
        <fullName evidence="2">Acetyltransferase</fullName>
    </submittedName>
</protein>
<dbReference type="RefSeq" id="XP_002679893.1">
    <property type="nucleotide sequence ID" value="XM_002679847.1"/>
</dbReference>
<dbReference type="PANTHER" id="PTHR43441">
    <property type="entry name" value="RIBOSOMAL-PROTEIN-SERINE ACETYLTRANSFERASE"/>
    <property type="match status" value="1"/>
</dbReference>
<dbReference type="Gene3D" id="3.40.630.30">
    <property type="match status" value="1"/>
</dbReference>
<keyword evidence="2" id="KW-0808">Transferase</keyword>
<proteinExistence type="predicted"/>
<reference evidence="2 3" key="1">
    <citation type="journal article" date="2010" name="Cell">
        <title>The genome of Naegleria gruberi illuminates early eukaryotic versatility.</title>
        <authorList>
            <person name="Fritz-Laylin L.K."/>
            <person name="Prochnik S.E."/>
            <person name="Ginger M.L."/>
            <person name="Dacks J.B."/>
            <person name="Carpenter M.L."/>
            <person name="Field M.C."/>
            <person name="Kuo A."/>
            <person name="Paredez A."/>
            <person name="Chapman J."/>
            <person name="Pham J."/>
            <person name="Shu S."/>
            <person name="Neupane R."/>
            <person name="Cipriano M."/>
            <person name="Mancuso J."/>
            <person name="Tu H."/>
            <person name="Salamov A."/>
            <person name="Lindquist E."/>
            <person name="Shapiro H."/>
            <person name="Lucas S."/>
            <person name="Grigoriev I.V."/>
            <person name="Cande W.Z."/>
            <person name="Fulton C."/>
            <person name="Rokhsar D.S."/>
            <person name="Dawson S.C."/>
        </authorList>
    </citation>
    <scope>NUCLEOTIDE SEQUENCE [LARGE SCALE GENOMIC DNA]</scope>
    <source>
        <strain evidence="2 3">NEG-M</strain>
    </source>
</reference>
<evidence type="ECO:0000313" key="2">
    <source>
        <dbReference type="EMBL" id="EFC47149.1"/>
    </source>
</evidence>
<dbReference type="GeneID" id="8861192"/>
<dbReference type="GO" id="GO:0005737">
    <property type="term" value="C:cytoplasm"/>
    <property type="evidence" value="ECO:0007669"/>
    <property type="project" value="TreeGrafter"/>
</dbReference>
<dbReference type="Proteomes" id="UP000006671">
    <property type="component" value="Unassembled WGS sequence"/>
</dbReference>
<dbReference type="Pfam" id="PF13302">
    <property type="entry name" value="Acetyltransf_3"/>
    <property type="match status" value="1"/>
</dbReference>